<gene>
    <name evidence="1" type="ORF">AEK19_MT1041</name>
</gene>
<reference evidence="1" key="1">
    <citation type="submission" date="2017-03" db="EMBL/GenBank/DDBJ databases">
        <title>The mitochondrial genome of the carnivorous plant Utricularia reniformis (Lentibulariaceae): structure, comparative analysis and evolutionary landmarks.</title>
        <authorList>
            <person name="Silva S.R."/>
            <person name="Alvarenga D.O."/>
            <person name="Michael T.P."/>
            <person name="Miranda V.F.O."/>
            <person name="Varani A.M."/>
        </authorList>
    </citation>
    <scope>NUCLEOTIDE SEQUENCE</scope>
</reference>
<protein>
    <submittedName>
        <fullName evidence="1">Uncharacterized protein</fullName>
    </submittedName>
</protein>
<accession>A0A1Y0B1D7</accession>
<organism evidence="1">
    <name type="scientific">Utricularia reniformis</name>
    <dbReference type="NCBI Taxonomy" id="192314"/>
    <lineage>
        <taxon>Eukaryota</taxon>
        <taxon>Viridiplantae</taxon>
        <taxon>Streptophyta</taxon>
        <taxon>Embryophyta</taxon>
        <taxon>Tracheophyta</taxon>
        <taxon>Spermatophyta</taxon>
        <taxon>Magnoliopsida</taxon>
        <taxon>eudicotyledons</taxon>
        <taxon>Gunneridae</taxon>
        <taxon>Pentapetalae</taxon>
        <taxon>asterids</taxon>
        <taxon>lamiids</taxon>
        <taxon>Lamiales</taxon>
        <taxon>Lentibulariaceae</taxon>
        <taxon>Utricularia</taxon>
    </lineage>
</organism>
<geneLocation type="mitochondrion" evidence="1"/>
<keyword evidence="1" id="KW-0496">Mitochondrion</keyword>
<dbReference type="AlphaFoldDB" id="A0A1Y0B1D7"/>
<sequence>MRIKSQPPLEISHACFTLHKSLFLLFDAMRSQISVYSFSLLVPMSCTLS</sequence>
<proteinExistence type="predicted"/>
<name>A0A1Y0B1D7_9LAMI</name>
<dbReference type="EMBL" id="KY774314">
    <property type="protein sequence ID" value="ART31265.1"/>
    <property type="molecule type" value="Genomic_DNA"/>
</dbReference>
<evidence type="ECO:0000313" key="1">
    <source>
        <dbReference type="EMBL" id="ART31265.1"/>
    </source>
</evidence>